<accession>A0A7R8VVU0</accession>
<feature type="signal peptide" evidence="1">
    <location>
        <begin position="1"/>
        <end position="21"/>
    </location>
</feature>
<dbReference type="EMBL" id="OA577137">
    <property type="protein sequence ID" value="CAD7205842.1"/>
    <property type="molecule type" value="Genomic_DNA"/>
</dbReference>
<feature type="chain" id="PRO_5030867652" evidence="1">
    <location>
        <begin position="22"/>
        <end position="322"/>
    </location>
</feature>
<gene>
    <name evidence="2" type="ORF">TDIB3V08_LOCUS11992</name>
</gene>
<protein>
    <submittedName>
        <fullName evidence="2">Uncharacterized protein</fullName>
    </submittedName>
</protein>
<proteinExistence type="predicted"/>
<evidence type="ECO:0000313" key="2">
    <source>
        <dbReference type="EMBL" id="CAD7205842.1"/>
    </source>
</evidence>
<dbReference type="AlphaFoldDB" id="A0A7R8VVU0"/>
<organism evidence="2">
    <name type="scientific">Timema douglasi</name>
    <name type="common">Walking stick</name>
    <dbReference type="NCBI Taxonomy" id="61478"/>
    <lineage>
        <taxon>Eukaryota</taxon>
        <taxon>Metazoa</taxon>
        <taxon>Ecdysozoa</taxon>
        <taxon>Arthropoda</taxon>
        <taxon>Hexapoda</taxon>
        <taxon>Insecta</taxon>
        <taxon>Pterygota</taxon>
        <taxon>Neoptera</taxon>
        <taxon>Polyneoptera</taxon>
        <taxon>Phasmatodea</taxon>
        <taxon>Timematodea</taxon>
        <taxon>Timematoidea</taxon>
        <taxon>Timematidae</taxon>
        <taxon>Timema</taxon>
    </lineage>
</organism>
<name>A0A7R8VVU0_TIMDO</name>
<keyword evidence="1" id="KW-0732">Signal</keyword>
<sequence>MSNVFISAKFLILIRRLTIWGRWCGVTFHCNISSGDGSSEGSDKAYKVQVVRERQKNDPRHITVQIFGQGGQHGVVLSEFPPFLSSQELWTYVSISQDNQCIHQTLSLAHRQGMRHQQSLRQLTPSPPFNGQTSSDKAWLRFGVGPLPEPSFVKESLLTVKTDLPVDGEHPLVDLLEPLGQPDTDEDEEQVGVVPHEGGELAADEDDRSYPAPVLYRREDEPVRVAAVHPQEVVGFGVVGVPQGADGTPALPGGEDLWDVGQHAQDVLHWKGTTLCVYSMMTAVTTLKRTTSLGQLHLHKILSISDQEERRRGHFLASFRNR</sequence>
<evidence type="ECO:0000256" key="1">
    <source>
        <dbReference type="SAM" id="SignalP"/>
    </source>
</evidence>
<reference evidence="2" key="1">
    <citation type="submission" date="2020-11" db="EMBL/GenBank/DDBJ databases">
        <authorList>
            <person name="Tran Van P."/>
        </authorList>
    </citation>
    <scope>NUCLEOTIDE SEQUENCE</scope>
</reference>